<dbReference type="Proteomes" id="UP001429984">
    <property type="component" value="Unassembled WGS sequence"/>
</dbReference>
<proteinExistence type="predicted"/>
<accession>A0ABS0B6Y6</accession>
<evidence type="ECO:0000259" key="1">
    <source>
        <dbReference type="PROSITE" id="PS51729"/>
    </source>
</evidence>
<evidence type="ECO:0000313" key="3">
    <source>
        <dbReference type="Proteomes" id="UP001429984"/>
    </source>
</evidence>
<dbReference type="InterPro" id="IPR016181">
    <property type="entry name" value="Acyl_CoA_acyltransferase"/>
</dbReference>
<sequence length="92" mass="10037">MTGHAITHDSAASEFSAIVDGHHARLDYYLDGNHLVITHTGVPDPISGRGIAGELVQAAFEYAREKGLHVRPECSYAAAWAERHPEFNQQLG</sequence>
<reference evidence="2 3" key="1">
    <citation type="submission" date="2020-11" db="EMBL/GenBank/DDBJ databases">
        <title>Draft Genome Sequence and Secondary Metabolite Biosynthetic Potential of the Lysobacter niastensis Type strain DSM 18481.</title>
        <authorList>
            <person name="Turrini P."/>
            <person name="Artuso I."/>
            <person name="Tescari M."/>
            <person name="Lugli G.A."/>
            <person name="Frangipani E."/>
            <person name="Ventura M."/>
            <person name="Visca P."/>
        </authorList>
    </citation>
    <scope>NUCLEOTIDE SEQUENCE [LARGE SCALE GENOMIC DNA]</scope>
    <source>
        <strain evidence="2 3">DSM 18481</strain>
    </source>
</reference>
<dbReference type="InterPro" id="IPR045057">
    <property type="entry name" value="Gcn5-rel_NAT"/>
</dbReference>
<keyword evidence="3" id="KW-1185">Reference proteome</keyword>
<dbReference type="RefSeq" id="WP_194931274.1">
    <property type="nucleotide sequence ID" value="NZ_JADLZT010000006.1"/>
</dbReference>
<dbReference type="Gene3D" id="3.40.630.30">
    <property type="match status" value="1"/>
</dbReference>
<dbReference type="PROSITE" id="PS51729">
    <property type="entry name" value="GNAT_YJDJ"/>
    <property type="match status" value="1"/>
</dbReference>
<protein>
    <submittedName>
        <fullName evidence="2">N-acetyltransferase</fullName>
    </submittedName>
</protein>
<dbReference type="InterPro" id="IPR031165">
    <property type="entry name" value="GNAT_YJDJ"/>
</dbReference>
<dbReference type="SUPFAM" id="SSF55729">
    <property type="entry name" value="Acyl-CoA N-acyltransferases (Nat)"/>
    <property type="match status" value="1"/>
</dbReference>
<dbReference type="EMBL" id="JADLZT010000006">
    <property type="protein sequence ID" value="MBF6024668.1"/>
    <property type="molecule type" value="Genomic_DNA"/>
</dbReference>
<dbReference type="Pfam" id="PF14542">
    <property type="entry name" value="Acetyltransf_CG"/>
    <property type="match status" value="1"/>
</dbReference>
<feature type="domain" description="N-acetyltransferase" evidence="1">
    <location>
        <begin position="7"/>
        <end position="92"/>
    </location>
</feature>
<name>A0ABS0B6Y6_9GAMM</name>
<dbReference type="PANTHER" id="PTHR31435">
    <property type="entry name" value="PROTEIN NATD1"/>
    <property type="match status" value="1"/>
</dbReference>
<evidence type="ECO:0000313" key="2">
    <source>
        <dbReference type="EMBL" id="MBF6024668.1"/>
    </source>
</evidence>
<dbReference type="PANTHER" id="PTHR31435:SF9">
    <property type="entry name" value="PROTEIN NATD1"/>
    <property type="match status" value="1"/>
</dbReference>
<organism evidence="2 3">
    <name type="scientific">Lysobacter niastensis</name>
    <dbReference type="NCBI Taxonomy" id="380629"/>
    <lineage>
        <taxon>Bacteria</taxon>
        <taxon>Pseudomonadati</taxon>
        <taxon>Pseudomonadota</taxon>
        <taxon>Gammaproteobacteria</taxon>
        <taxon>Lysobacterales</taxon>
        <taxon>Lysobacteraceae</taxon>
        <taxon>Lysobacter</taxon>
    </lineage>
</organism>
<comment type="caution">
    <text evidence="2">The sequence shown here is derived from an EMBL/GenBank/DDBJ whole genome shotgun (WGS) entry which is preliminary data.</text>
</comment>
<gene>
    <name evidence="2" type="ORF">IU514_11570</name>
</gene>